<feature type="region of interest" description="Disordered" evidence="1">
    <location>
        <begin position="1"/>
        <end position="52"/>
    </location>
</feature>
<keyword evidence="2" id="KW-0472">Membrane</keyword>
<evidence type="ECO:0000313" key="3">
    <source>
        <dbReference type="EMBL" id="WPH01597.1"/>
    </source>
</evidence>
<feature type="transmembrane region" description="Helical" evidence="2">
    <location>
        <begin position="351"/>
        <end position="375"/>
    </location>
</feature>
<feature type="transmembrane region" description="Helical" evidence="2">
    <location>
        <begin position="430"/>
        <end position="451"/>
    </location>
</feature>
<dbReference type="AlphaFoldDB" id="A0AAQ3M649"/>
<organism evidence="3 4">
    <name type="scientific">Acrodontium crateriforme</name>
    <dbReference type="NCBI Taxonomy" id="150365"/>
    <lineage>
        <taxon>Eukaryota</taxon>
        <taxon>Fungi</taxon>
        <taxon>Dikarya</taxon>
        <taxon>Ascomycota</taxon>
        <taxon>Pezizomycotina</taxon>
        <taxon>Dothideomycetes</taxon>
        <taxon>Dothideomycetidae</taxon>
        <taxon>Mycosphaerellales</taxon>
        <taxon>Teratosphaeriaceae</taxon>
        <taxon>Acrodontium</taxon>
    </lineage>
</organism>
<reference evidence="3 4" key="1">
    <citation type="submission" date="2023-11" db="EMBL/GenBank/DDBJ databases">
        <title>An acidophilic fungus is an integral part of prey digestion in a carnivorous sundew plant.</title>
        <authorList>
            <person name="Tsai I.J."/>
        </authorList>
    </citation>
    <scope>NUCLEOTIDE SEQUENCE [LARGE SCALE GENOMIC DNA]</scope>
    <source>
        <strain evidence="3">169a</strain>
    </source>
</reference>
<name>A0AAQ3M649_9PEZI</name>
<evidence type="ECO:0000256" key="2">
    <source>
        <dbReference type="SAM" id="Phobius"/>
    </source>
</evidence>
<evidence type="ECO:0008006" key="5">
    <source>
        <dbReference type="Google" id="ProtNLM"/>
    </source>
</evidence>
<sequence length="507" mass="56152">MEGEDRHTAGSEDLDIPGPSESSSKFAATEHPGEVGKVGVESNSNENGEDDETFLDKCKNAADGALAPIVCKAKTAAHILHSHHVKATGVSNFFHPTGIHTKVRFQRDSDGNESDELSLLWRARDQRKGRNSIAVPLSATLSSEKQTSLPLRYTPKLKSNVKDIISTAKRMATTFAYWDMSWIVGFTYTIGSALFVCDGFLAYGPVKYKETWSLESKWSGPLCFFIGTLLYQVGAVTAYLEAVNDGSFHGAAMHKLLSNHEGAERQMLDDKIHQFFSHIKFTEDLESGFGALDANRSPYASPDGRGGQRLVVRPRRDGVDLGGEEDVVVNYLTWRWYPSRAALRSQHVYEIGFLACAIQLFGVTLYGITGIVVLPPILSSLEPWQKLAAFWIPQIVAALCFLIASLMFMFETQEKWWKPEIGVLGWWIGFWSVVGSIGFELIAIFGILALHGGREWAEGQADIATIWGSGAYFIGSLLQWYESLSKNDVEELFNEPGPMKTSKVHPI</sequence>
<keyword evidence="4" id="KW-1185">Reference proteome</keyword>
<dbReference type="EMBL" id="CP138585">
    <property type="protein sequence ID" value="WPH01597.1"/>
    <property type="molecule type" value="Genomic_DNA"/>
</dbReference>
<evidence type="ECO:0000313" key="4">
    <source>
        <dbReference type="Proteomes" id="UP001303373"/>
    </source>
</evidence>
<keyword evidence="2" id="KW-1133">Transmembrane helix</keyword>
<evidence type="ECO:0000256" key="1">
    <source>
        <dbReference type="SAM" id="MobiDB-lite"/>
    </source>
</evidence>
<gene>
    <name evidence="3" type="ORF">R9X50_00444500</name>
</gene>
<feature type="transmembrane region" description="Helical" evidence="2">
    <location>
        <begin position="180"/>
        <end position="201"/>
    </location>
</feature>
<proteinExistence type="predicted"/>
<feature type="compositionally biased region" description="Basic and acidic residues" evidence="1">
    <location>
        <begin position="1"/>
        <end position="10"/>
    </location>
</feature>
<feature type="transmembrane region" description="Helical" evidence="2">
    <location>
        <begin position="222"/>
        <end position="240"/>
    </location>
</feature>
<feature type="transmembrane region" description="Helical" evidence="2">
    <location>
        <begin position="387"/>
        <end position="410"/>
    </location>
</feature>
<keyword evidence="2" id="KW-0812">Transmembrane</keyword>
<protein>
    <recommendedName>
        <fullName evidence="5">Integral membrane protein</fullName>
    </recommendedName>
</protein>
<dbReference type="Proteomes" id="UP001303373">
    <property type="component" value="Chromosome 6"/>
</dbReference>
<accession>A0AAQ3M649</accession>